<gene>
    <name evidence="9" type="ORF">GCM10009613_41560</name>
</gene>
<feature type="transmembrane region" description="Helical" evidence="7">
    <location>
        <begin position="277"/>
        <end position="298"/>
    </location>
</feature>
<evidence type="ECO:0000256" key="7">
    <source>
        <dbReference type="SAM" id="Phobius"/>
    </source>
</evidence>
<feature type="transmembrane region" description="Helical" evidence="7">
    <location>
        <begin position="377"/>
        <end position="398"/>
    </location>
</feature>
<evidence type="ECO:0000256" key="6">
    <source>
        <dbReference type="ARBA" id="ARBA00023136"/>
    </source>
</evidence>
<evidence type="ECO:0000256" key="3">
    <source>
        <dbReference type="ARBA" id="ARBA00022475"/>
    </source>
</evidence>
<feature type="transmembrane region" description="Helical" evidence="7">
    <location>
        <begin position="165"/>
        <end position="182"/>
    </location>
</feature>
<feature type="transmembrane region" description="Helical" evidence="7">
    <location>
        <begin position="212"/>
        <end position="233"/>
    </location>
</feature>
<feature type="transmembrane region" description="Helical" evidence="7">
    <location>
        <begin position="304"/>
        <end position="324"/>
    </location>
</feature>
<evidence type="ECO:0000256" key="1">
    <source>
        <dbReference type="ARBA" id="ARBA00004651"/>
    </source>
</evidence>
<keyword evidence="6 7" id="KW-0472">Membrane</keyword>
<dbReference type="Pfam" id="PF07690">
    <property type="entry name" value="MFS_1"/>
    <property type="match status" value="1"/>
</dbReference>
<comment type="caution">
    <text evidence="9">The sequence shown here is derived from an EMBL/GenBank/DDBJ whole genome shotgun (WGS) entry which is preliminary data.</text>
</comment>
<evidence type="ECO:0000256" key="5">
    <source>
        <dbReference type="ARBA" id="ARBA00022989"/>
    </source>
</evidence>
<feature type="domain" description="Major facilitator superfamily (MFS) profile" evidence="8">
    <location>
        <begin position="1"/>
        <end position="405"/>
    </location>
</feature>
<evidence type="ECO:0000256" key="4">
    <source>
        <dbReference type="ARBA" id="ARBA00022692"/>
    </source>
</evidence>
<reference evidence="9 10" key="1">
    <citation type="journal article" date="2019" name="Int. J. Syst. Evol. Microbiol.">
        <title>The Global Catalogue of Microorganisms (GCM) 10K type strain sequencing project: providing services to taxonomists for standard genome sequencing and annotation.</title>
        <authorList>
            <consortium name="The Broad Institute Genomics Platform"/>
            <consortium name="The Broad Institute Genome Sequencing Center for Infectious Disease"/>
            <person name="Wu L."/>
            <person name="Ma J."/>
        </authorList>
    </citation>
    <scope>NUCLEOTIDE SEQUENCE [LARGE SCALE GENOMIC DNA]</scope>
    <source>
        <strain evidence="9 10">JCM 11896</strain>
    </source>
</reference>
<comment type="subcellular location">
    <subcellularLocation>
        <location evidence="1">Cell membrane</location>
        <topology evidence="1">Multi-pass membrane protein</topology>
    </subcellularLocation>
</comment>
<feature type="transmembrane region" description="Helical" evidence="7">
    <location>
        <begin position="138"/>
        <end position="159"/>
    </location>
</feature>
<evidence type="ECO:0000256" key="2">
    <source>
        <dbReference type="ARBA" id="ARBA00022448"/>
    </source>
</evidence>
<keyword evidence="4 7" id="KW-0812">Transmembrane</keyword>
<dbReference type="EMBL" id="BAAAJK010000025">
    <property type="protein sequence ID" value="GAA1394045.1"/>
    <property type="molecule type" value="Genomic_DNA"/>
</dbReference>
<dbReference type="PROSITE" id="PS50850">
    <property type="entry name" value="MFS"/>
    <property type="match status" value="1"/>
</dbReference>
<dbReference type="InterPro" id="IPR036259">
    <property type="entry name" value="MFS_trans_sf"/>
</dbReference>
<keyword evidence="2" id="KW-0813">Transport</keyword>
<keyword evidence="10" id="KW-1185">Reference proteome</keyword>
<keyword evidence="3" id="KW-1003">Cell membrane</keyword>
<feature type="transmembrane region" description="Helical" evidence="7">
    <location>
        <begin position="245"/>
        <end position="265"/>
    </location>
</feature>
<evidence type="ECO:0000313" key="9">
    <source>
        <dbReference type="EMBL" id="GAA1394045.1"/>
    </source>
</evidence>
<name>A0ABN1XZS7_9PSEU</name>
<evidence type="ECO:0000259" key="8">
    <source>
        <dbReference type="PROSITE" id="PS50850"/>
    </source>
</evidence>
<dbReference type="Proteomes" id="UP001501414">
    <property type="component" value="Unassembled WGS sequence"/>
</dbReference>
<organism evidence="9 10">
    <name type="scientific">Pseudonocardia kongjuensis</name>
    <dbReference type="NCBI Taxonomy" id="102227"/>
    <lineage>
        <taxon>Bacteria</taxon>
        <taxon>Bacillati</taxon>
        <taxon>Actinomycetota</taxon>
        <taxon>Actinomycetes</taxon>
        <taxon>Pseudonocardiales</taxon>
        <taxon>Pseudonocardiaceae</taxon>
        <taxon>Pseudonocardia</taxon>
    </lineage>
</organism>
<dbReference type="Gene3D" id="1.20.1250.20">
    <property type="entry name" value="MFS general substrate transporter like domains"/>
    <property type="match status" value="1"/>
</dbReference>
<dbReference type="SUPFAM" id="SSF103473">
    <property type="entry name" value="MFS general substrate transporter"/>
    <property type="match status" value="1"/>
</dbReference>
<feature type="transmembrane region" description="Helical" evidence="7">
    <location>
        <begin position="79"/>
        <end position="100"/>
    </location>
</feature>
<protein>
    <submittedName>
        <fullName evidence="9">MFS transporter</fullName>
    </submittedName>
</protein>
<dbReference type="InterPro" id="IPR050171">
    <property type="entry name" value="MFS_Transporters"/>
</dbReference>
<dbReference type="InterPro" id="IPR011701">
    <property type="entry name" value="MFS"/>
</dbReference>
<feature type="transmembrane region" description="Helical" evidence="7">
    <location>
        <begin position="336"/>
        <end position="365"/>
    </location>
</feature>
<evidence type="ECO:0000313" key="10">
    <source>
        <dbReference type="Proteomes" id="UP001501414"/>
    </source>
</evidence>
<dbReference type="InterPro" id="IPR020846">
    <property type="entry name" value="MFS_dom"/>
</dbReference>
<sequence length="428" mass="43459">MCEEESPLNRPAPWVRPAAVLFGVGYGANQFSPLMVAYREQGHHSSTAVAAFFGVYVLGLVPGLLLGGPASQRWGRRRVLLPAAALAVPASAVLAAGGGAEPLLHAGRLLAGLSMGVAMAVATTWVKELSAEGGARRAALATTLGFGTGPLVGGLLAQYAPWPTVLPYLVHVLIMVPVLAALRRAPETVLPDPGGGPLWRALRVPAVTDPRFVRLVLPAAPWVFGAAALAYAVQPDLLAPGSHGLLVATGLTAVSLAVGFGAQSLARTVERRGGEQAVVRAGLALVIGGTLVTVPVAVTASVPVAFAAAALLGAGYGFVLLAGLQQVQRIAPPGQLAGLTAVFYSVTYLGFLLPVALAALSGAAVRAWPGGLGVPGAGYPVLLLGVAAVQVLCLVLVWRGAPGTRIMAATMMVPCSNCVSAPWTTRTP</sequence>
<feature type="transmembrane region" description="Helical" evidence="7">
    <location>
        <begin position="48"/>
        <end position="67"/>
    </location>
</feature>
<proteinExistence type="predicted"/>
<accession>A0ABN1XZS7</accession>
<feature type="transmembrane region" description="Helical" evidence="7">
    <location>
        <begin position="106"/>
        <end position="126"/>
    </location>
</feature>
<keyword evidence="5 7" id="KW-1133">Transmembrane helix</keyword>
<dbReference type="PANTHER" id="PTHR23517">
    <property type="entry name" value="RESISTANCE PROTEIN MDTM, PUTATIVE-RELATED-RELATED"/>
    <property type="match status" value="1"/>
</dbReference>